<accession>A0A6G4WR01</accession>
<comment type="caution">
    <text evidence="1">The sequence shown here is derived from an EMBL/GenBank/DDBJ whole genome shotgun (WGS) entry which is preliminary data.</text>
</comment>
<keyword evidence="2" id="KW-1185">Reference proteome</keyword>
<dbReference type="Proteomes" id="UP000477722">
    <property type="component" value="Unassembled WGS sequence"/>
</dbReference>
<dbReference type="PANTHER" id="PTHR34613:SF1">
    <property type="entry name" value="SLL6017 PROTEIN"/>
    <property type="match status" value="1"/>
</dbReference>
<dbReference type="RefSeq" id="WP_165296587.1">
    <property type="nucleotide sequence ID" value="NZ_JAAKZZ010000003.1"/>
</dbReference>
<reference evidence="1 2" key="1">
    <citation type="submission" date="2020-02" db="EMBL/GenBank/DDBJ databases">
        <title>Whole-genome analyses of novel actinobacteria.</title>
        <authorList>
            <person name="Sahin N."/>
            <person name="Tatar D."/>
        </authorList>
    </citation>
    <scope>NUCLEOTIDE SEQUENCE [LARGE SCALE GENOMIC DNA]</scope>
    <source>
        <strain evidence="1 2">SB3404</strain>
    </source>
</reference>
<dbReference type="PANTHER" id="PTHR34613">
    <property type="entry name" value="SLL0800 PROTEIN"/>
    <property type="match status" value="1"/>
</dbReference>
<organism evidence="1 2">
    <name type="scientific">Streptomyces boncukensis</name>
    <dbReference type="NCBI Taxonomy" id="2711219"/>
    <lineage>
        <taxon>Bacteria</taxon>
        <taxon>Bacillati</taxon>
        <taxon>Actinomycetota</taxon>
        <taxon>Actinomycetes</taxon>
        <taxon>Kitasatosporales</taxon>
        <taxon>Streptomycetaceae</taxon>
        <taxon>Streptomyces</taxon>
    </lineage>
</organism>
<dbReference type="AlphaFoldDB" id="A0A6G4WR01"/>
<evidence type="ECO:0000313" key="1">
    <source>
        <dbReference type="EMBL" id="NGO66921.1"/>
    </source>
</evidence>
<gene>
    <name evidence="1" type="ORF">G5C65_00780</name>
</gene>
<dbReference type="EMBL" id="JAAKZZ010000003">
    <property type="protein sequence ID" value="NGO66921.1"/>
    <property type="molecule type" value="Genomic_DNA"/>
</dbReference>
<sequence>MVNSSHEAAHRIFQEHPDLLVPVFRLLDVPLPAPADVEVLSPDATEIRPLERRVDSVLRVRPKAADDDGFLLAIEAQGRRDAEKPASWAYYLAYMRAKYAVPVLLLVTCQEQGTARWASGPFALGPDGWRAALSVRPLVLGPGNVPVIRDAGRAARDLALATFSAITHARDADAAAILEALATALGEVDDESAEYFTELLEIGLAGSPAGDVWRDMARSGVFFPGRGTLVEEYYLKGAAATRVEERSRMILRILDHRGIPVPDDVRERIRACDDADMLDRWADRALDVAAAGELFAEDTEHAGGGEAAGG</sequence>
<protein>
    <submittedName>
        <fullName evidence="1">Uncharacterized protein</fullName>
    </submittedName>
</protein>
<evidence type="ECO:0000313" key="2">
    <source>
        <dbReference type="Proteomes" id="UP000477722"/>
    </source>
</evidence>
<proteinExistence type="predicted"/>
<name>A0A6G4WR01_9ACTN</name>